<accession>A0AAV4RR71</accession>
<name>A0AAV4RR71_9ARAC</name>
<sequence length="85" mass="9452">MLRSEKMQGKDGEGGIERITITNTREGPDFKGGAQRSPRFGGLREKMRGLQEGFSLHEKFHTASNSLKTVRTTIKALNTLLSKAF</sequence>
<dbReference type="EMBL" id="BPLQ01006531">
    <property type="protein sequence ID" value="GIY23316.1"/>
    <property type="molecule type" value="Genomic_DNA"/>
</dbReference>
<feature type="compositionally biased region" description="Basic and acidic residues" evidence="1">
    <location>
        <begin position="1"/>
        <end position="16"/>
    </location>
</feature>
<evidence type="ECO:0000313" key="3">
    <source>
        <dbReference type="Proteomes" id="UP001054837"/>
    </source>
</evidence>
<dbReference type="AlphaFoldDB" id="A0AAV4RR71"/>
<evidence type="ECO:0000313" key="2">
    <source>
        <dbReference type="EMBL" id="GIY23316.1"/>
    </source>
</evidence>
<organism evidence="2 3">
    <name type="scientific">Caerostris darwini</name>
    <dbReference type="NCBI Taxonomy" id="1538125"/>
    <lineage>
        <taxon>Eukaryota</taxon>
        <taxon>Metazoa</taxon>
        <taxon>Ecdysozoa</taxon>
        <taxon>Arthropoda</taxon>
        <taxon>Chelicerata</taxon>
        <taxon>Arachnida</taxon>
        <taxon>Araneae</taxon>
        <taxon>Araneomorphae</taxon>
        <taxon>Entelegynae</taxon>
        <taxon>Araneoidea</taxon>
        <taxon>Araneidae</taxon>
        <taxon>Caerostris</taxon>
    </lineage>
</organism>
<gene>
    <name evidence="2" type="ORF">CDAR_431321</name>
</gene>
<dbReference type="Proteomes" id="UP001054837">
    <property type="component" value="Unassembled WGS sequence"/>
</dbReference>
<keyword evidence="3" id="KW-1185">Reference proteome</keyword>
<evidence type="ECO:0000256" key="1">
    <source>
        <dbReference type="SAM" id="MobiDB-lite"/>
    </source>
</evidence>
<feature type="region of interest" description="Disordered" evidence="1">
    <location>
        <begin position="1"/>
        <end position="40"/>
    </location>
</feature>
<reference evidence="2 3" key="1">
    <citation type="submission" date="2021-06" db="EMBL/GenBank/DDBJ databases">
        <title>Caerostris darwini draft genome.</title>
        <authorList>
            <person name="Kono N."/>
            <person name="Arakawa K."/>
        </authorList>
    </citation>
    <scope>NUCLEOTIDE SEQUENCE [LARGE SCALE GENOMIC DNA]</scope>
</reference>
<protein>
    <submittedName>
        <fullName evidence="2">Uncharacterized protein</fullName>
    </submittedName>
</protein>
<proteinExistence type="predicted"/>
<comment type="caution">
    <text evidence="2">The sequence shown here is derived from an EMBL/GenBank/DDBJ whole genome shotgun (WGS) entry which is preliminary data.</text>
</comment>